<organism evidence="6 7">
    <name type="scientific">Sphingomonas rustica</name>
    <dbReference type="NCBI Taxonomy" id="3103142"/>
    <lineage>
        <taxon>Bacteria</taxon>
        <taxon>Pseudomonadati</taxon>
        <taxon>Pseudomonadota</taxon>
        <taxon>Alphaproteobacteria</taxon>
        <taxon>Sphingomonadales</taxon>
        <taxon>Sphingomonadaceae</taxon>
        <taxon>Sphingomonas</taxon>
    </lineage>
</organism>
<accession>A0ABV0B9C4</accession>
<dbReference type="PANTHER" id="PTHR42852:SF17">
    <property type="entry name" value="THIOREDOXIN-LIKE PROTEIN HI_1115"/>
    <property type="match status" value="1"/>
</dbReference>
<comment type="caution">
    <text evidence="6">The sequence shown here is derived from an EMBL/GenBank/DDBJ whole genome shotgun (WGS) entry which is preliminary data.</text>
</comment>
<keyword evidence="7" id="KW-1185">Reference proteome</keyword>
<protein>
    <submittedName>
        <fullName evidence="6">TlpA disulfide reductase family protein</fullName>
    </submittedName>
</protein>
<evidence type="ECO:0000313" key="6">
    <source>
        <dbReference type="EMBL" id="MEN3747336.1"/>
    </source>
</evidence>
<dbReference type="RefSeq" id="WP_346246327.1">
    <property type="nucleotide sequence ID" value="NZ_JBDIZK010000004.1"/>
</dbReference>
<feature type="compositionally biased region" description="Low complexity" evidence="4">
    <location>
        <begin position="1"/>
        <end position="26"/>
    </location>
</feature>
<dbReference type="PROSITE" id="PS00194">
    <property type="entry name" value="THIOREDOXIN_1"/>
    <property type="match status" value="1"/>
</dbReference>
<keyword evidence="3" id="KW-0676">Redox-active center</keyword>
<feature type="domain" description="Thioredoxin" evidence="5">
    <location>
        <begin position="32"/>
        <end position="172"/>
    </location>
</feature>
<evidence type="ECO:0000256" key="3">
    <source>
        <dbReference type="ARBA" id="ARBA00023284"/>
    </source>
</evidence>
<sequence length="172" mass="18245">MSAPAPAGNGPSNAAAGAEGAPGESARTLDRSHKGEAAPDFAFQDPKGTKTSLAAFRGKPLLLNLWATWCAPCVKEMPTLDALAVQLGDTKQVVVLSQDIEDGKKRVGDYFAKSGFKKLQPYLDADAAFSLNMGVNLPATILYDSQGKEVWRMTGSMDWTGEEARALIAEAK</sequence>
<comment type="subcellular location">
    <subcellularLocation>
        <location evidence="1">Cell envelope</location>
    </subcellularLocation>
</comment>
<reference evidence="6 7" key="1">
    <citation type="submission" date="2024-05" db="EMBL/GenBank/DDBJ databases">
        <title>Sphingomonas sp. HF-S3 16S ribosomal RNA gene Genome sequencing and assembly.</title>
        <authorList>
            <person name="Lee H."/>
        </authorList>
    </citation>
    <scope>NUCLEOTIDE SEQUENCE [LARGE SCALE GENOMIC DNA]</scope>
    <source>
        <strain evidence="6 7">HF-S3</strain>
    </source>
</reference>
<dbReference type="EMBL" id="JBDIZK010000004">
    <property type="protein sequence ID" value="MEN3747336.1"/>
    <property type="molecule type" value="Genomic_DNA"/>
</dbReference>
<name>A0ABV0B9C4_9SPHN</name>
<dbReference type="CDD" id="cd02966">
    <property type="entry name" value="TlpA_like_family"/>
    <property type="match status" value="1"/>
</dbReference>
<dbReference type="PROSITE" id="PS51352">
    <property type="entry name" value="THIOREDOXIN_2"/>
    <property type="match status" value="1"/>
</dbReference>
<evidence type="ECO:0000256" key="4">
    <source>
        <dbReference type="SAM" id="MobiDB-lite"/>
    </source>
</evidence>
<evidence type="ECO:0000313" key="7">
    <source>
        <dbReference type="Proteomes" id="UP001427805"/>
    </source>
</evidence>
<evidence type="ECO:0000259" key="5">
    <source>
        <dbReference type="PROSITE" id="PS51352"/>
    </source>
</evidence>
<evidence type="ECO:0000256" key="2">
    <source>
        <dbReference type="ARBA" id="ARBA00022748"/>
    </source>
</evidence>
<dbReference type="Proteomes" id="UP001427805">
    <property type="component" value="Unassembled WGS sequence"/>
</dbReference>
<proteinExistence type="predicted"/>
<dbReference type="InterPro" id="IPR013766">
    <property type="entry name" value="Thioredoxin_domain"/>
</dbReference>
<dbReference type="Gene3D" id="3.40.30.10">
    <property type="entry name" value="Glutaredoxin"/>
    <property type="match status" value="1"/>
</dbReference>
<keyword evidence="2" id="KW-0201">Cytochrome c-type biogenesis</keyword>
<feature type="region of interest" description="Disordered" evidence="4">
    <location>
        <begin position="1"/>
        <end position="44"/>
    </location>
</feature>
<dbReference type="InterPro" id="IPR050553">
    <property type="entry name" value="Thioredoxin_ResA/DsbE_sf"/>
</dbReference>
<gene>
    <name evidence="6" type="ORF">TPR58_09155</name>
</gene>
<dbReference type="Pfam" id="PF08534">
    <property type="entry name" value="Redoxin"/>
    <property type="match status" value="1"/>
</dbReference>
<dbReference type="SUPFAM" id="SSF52833">
    <property type="entry name" value="Thioredoxin-like"/>
    <property type="match status" value="1"/>
</dbReference>
<dbReference type="InterPro" id="IPR036249">
    <property type="entry name" value="Thioredoxin-like_sf"/>
</dbReference>
<feature type="compositionally biased region" description="Basic and acidic residues" evidence="4">
    <location>
        <begin position="27"/>
        <end position="37"/>
    </location>
</feature>
<dbReference type="PANTHER" id="PTHR42852">
    <property type="entry name" value="THIOL:DISULFIDE INTERCHANGE PROTEIN DSBE"/>
    <property type="match status" value="1"/>
</dbReference>
<dbReference type="InterPro" id="IPR013740">
    <property type="entry name" value="Redoxin"/>
</dbReference>
<evidence type="ECO:0000256" key="1">
    <source>
        <dbReference type="ARBA" id="ARBA00004196"/>
    </source>
</evidence>
<dbReference type="InterPro" id="IPR017937">
    <property type="entry name" value="Thioredoxin_CS"/>
</dbReference>